<dbReference type="PROSITE" id="PS51257">
    <property type="entry name" value="PROKAR_LIPOPROTEIN"/>
    <property type="match status" value="1"/>
</dbReference>
<dbReference type="EMBL" id="DRKP01000071">
    <property type="protein sequence ID" value="HEB96042.1"/>
    <property type="molecule type" value="Genomic_DNA"/>
</dbReference>
<reference evidence="1" key="1">
    <citation type="journal article" date="2020" name="mSystems">
        <title>Genome- and Community-Level Interaction Insights into Carbon Utilization and Element Cycling Functions of Hydrothermarchaeota in Hydrothermal Sediment.</title>
        <authorList>
            <person name="Zhou Z."/>
            <person name="Liu Y."/>
            <person name="Xu W."/>
            <person name="Pan J."/>
            <person name="Luo Z.H."/>
            <person name="Li M."/>
        </authorList>
    </citation>
    <scope>NUCLEOTIDE SEQUENCE [LARGE SCALE GENOMIC DNA]</scope>
    <source>
        <strain evidence="1">HyVt-443</strain>
    </source>
</reference>
<evidence type="ECO:0000313" key="1">
    <source>
        <dbReference type="EMBL" id="HEB96042.1"/>
    </source>
</evidence>
<dbReference type="Proteomes" id="UP000886251">
    <property type="component" value="Unassembled WGS sequence"/>
</dbReference>
<organism evidence="1">
    <name type="scientific">Sedimenticola thiotaurini</name>
    <dbReference type="NCBI Taxonomy" id="1543721"/>
    <lineage>
        <taxon>Bacteria</taxon>
        <taxon>Pseudomonadati</taxon>
        <taxon>Pseudomonadota</taxon>
        <taxon>Gammaproteobacteria</taxon>
        <taxon>Chromatiales</taxon>
        <taxon>Sedimenticolaceae</taxon>
        <taxon>Sedimenticola</taxon>
    </lineage>
</organism>
<proteinExistence type="predicted"/>
<dbReference type="AlphaFoldDB" id="A0A831RIV1"/>
<evidence type="ECO:0008006" key="2">
    <source>
        <dbReference type="Google" id="ProtNLM"/>
    </source>
</evidence>
<accession>A0A831RIV1</accession>
<protein>
    <recommendedName>
        <fullName evidence="2">Lipoprotein</fullName>
    </recommendedName>
</protein>
<name>A0A831RIV1_9GAMM</name>
<gene>
    <name evidence="1" type="ORF">ENI96_06405</name>
</gene>
<comment type="caution">
    <text evidence="1">The sequence shown here is derived from an EMBL/GenBank/DDBJ whole genome shotgun (WGS) entry which is preliminary data.</text>
</comment>
<sequence length="140" mass="16413">MKSGTASLFLTLLLMTILTACISAPSRIQLASPWLDSDALTRLFRDHTVESVNVKSGVVSRTYYAPDGSLVQWREGTWRNGRWRVRNGRICLQMEDRREKCRAVIKEDGQYRKYVIRRDGRHRLVVTYRWFEPGNRLRQP</sequence>